<dbReference type="Gene3D" id="3.40.350.10">
    <property type="entry name" value="Creatinase/prolidase N-terminal domain"/>
    <property type="match status" value="1"/>
</dbReference>
<feature type="domain" description="Creatinase N-terminal" evidence="2">
    <location>
        <begin position="10"/>
        <end position="142"/>
    </location>
</feature>
<dbReference type="Gene3D" id="3.90.230.10">
    <property type="entry name" value="Creatinase/methionine aminopeptidase superfamily"/>
    <property type="match status" value="1"/>
</dbReference>
<dbReference type="InterPro" id="IPR000587">
    <property type="entry name" value="Creatinase_N"/>
</dbReference>
<evidence type="ECO:0000259" key="2">
    <source>
        <dbReference type="Pfam" id="PF01321"/>
    </source>
</evidence>
<dbReference type="InterPro" id="IPR050659">
    <property type="entry name" value="Peptidase_M24B"/>
</dbReference>
<evidence type="ECO:0000259" key="1">
    <source>
        <dbReference type="Pfam" id="PF00557"/>
    </source>
</evidence>
<dbReference type="PANTHER" id="PTHR46112:SF3">
    <property type="entry name" value="AMINOPEPTIDASE YPDF"/>
    <property type="match status" value="1"/>
</dbReference>
<evidence type="ECO:0000313" key="3">
    <source>
        <dbReference type="EMBL" id="CAB4876374.1"/>
    </source>
</evidence>
<protein>
    <submittedName>
        <fullName evidence="3">Unannotated protein</fullName>
    </submittedName>
</protein>
<dbReference type="SUPFAM" id="SSF53092">
    <property type="entry name" value="Creatinase/prolidase N-terminal domain"/>
    <property type="match status" value="1"/>
</dbReference>
<dbReference type="Pfam" id="PF00557">
    <property type="entry name" value="Peptidase_M24"/>
    <property type="match status" value="1"/>
</dbReference>
<dbReference type="InterPro" id="IPR029149">
    <property type="entry name" value="Creatin/AminoP/Spt16_N"/>
</dbReference>
<accession>A0A6J7E6D3</accession>
<dbReference type="PANTHER" id="PTHR46112">
    <property type="entry name" value="AMINOPEPTIDASE"/>
    <property type="match status" value="1"/>
</dbReference>
<dbReference type="Pfam" id="PF01321">
    <property type="entry name" value="Creatinase_N"/>
    <property type="match status" value="1"/>
</dbReference>
<dbReference type="InterPro" id="IPR000994">
    <property type="entry name" value="Pept_M24"/>
</dbReference>
<feature type="domain" description="Peptidase M24" evidence="1">
    <location>
        <begin position="151"/>
        <end position="352"/>
    </location>
</feature>
<dbReference type="SUPFAM" id="SSF55920">
    <property type="entry name" value="Creatinase/aminopeptidase"/>
    <property type="match status" value="1"/>
</dbReference>
<proteinExistence type="predicted"/>
<organism evidence="3">
    <name type="scientific">freshwater metagenome</name>
    <dbReference type="NCBI Taxonomy" id="449393"/>
    <lineage>
        <taxon>unclassified sequences</taxon>
        <taxon>metagenomes</taxon>
        <taxon>ecological metagenomes</taxon>
    </lineage>
</organism>
<reference evidence="3" key="1">
    <citation type="submission" date="2020-05" db="EMBL/GenBank/DDBJ databases">
        <authorList>
            <person name="Chiriac C."/>
            <person name="Salcher M."/>
            <person name="Ghai R."/>
            <person name="Kavagutti S V."/>
        </authorList>
    </citation>
    <scope>NUCLEOTIDE SEQUENCE</scope>
</reference>
<dbReference type="AlphaFoldDB" id="A0A6J7E6D3"/>
<dbReference type="EMBL" id="CAFBLM010000052">
    <property type="protein sequence ID" value="CAB4876374.1"/>
    <property type="molecule type" value="Genomic_DNA"/>
</dbReference>
<sequence>MISTSERSARLDQAQAVVASQELVAMLITPGSSLSYLVGYNAVALERLTCLIVPGDDVSPTLVVPTLERPAALASGVADLGISIIDWQETDNPYELIAKLLPSDGAIAVDDHMWAEQVLRLRDAMPGLEQVLAGGIVNELRVRKSTAELDALRQAGAAIDRVHAQMGQWLRVGRTEREVARDIGDAILSQGHERVDFVIVASGPNGASPHHEVSDRVIEVGDVIVVDIGGTTPEGYCSDSTRVYAMGNVDPAFARDYATLMQAQEAAFVSATVGVSAESVDQAARDVLTSAGLGEFFIHRTGHGIGMSTHEDPYIVSGNQTRLQPGMAFSIEPGFYVAGKWGARLEDIVVMTPTGCERVNNQPRDLVIL</sequence>
<dbReference type="InterPro" id="IPR036005">
    <property type="entry name" value="Creatinase/aminopeptidase-like"/>
</dbReference>
<name>A0A6J7E6D3_9ZZZZ</name>
<gene>
    <name evidence="3" type="ORF">UFOPK3401_01100</name>
</gene>